<accession>A0A9W8GQF3</accession>
<organism evidence="1 2">
    <name type="scientific">Coemansia pectinata</name>
    <dbReference type="NCBI Taxonomy" id="1052879"/>
    <lineage>
        <taxon>Eukaryota</taxon>
        <taxon>Fungi</taxon>
        <taxon>Fungi incertae sedis</taxon>
        <taxon>Zoopagomycota</taxon>
        <taxon>Kickxellomycotina</taxon>
        <taxon>Kickxellomycetes</taxon>
        <taxon>Kickxellales</taxon>
        <taxon>Kickxellaceae</taxon>
        <taxon>Coemansia</taxon>
    </lineage>
</organism>
<proteinExistence type="predicted"/>
<reference evidence="1" key="1">
    <citation type="submission" date="2022-07" db="EMBL/GenBank/DDBJ databases">
        <title>Phylogenomic reconstructions and comparative analyses of Kickxellomycotina fungi.</title>
        <authorList>
            <person name="Reynolds N.K."/>
            <person name="Stajich J.E."/>
            <person name="Barry K."/>
            <person name="Grigoriev I.V."/>
            <person name="Crous P."/>
            <person name="Smith M.E."/>
        </authorList>
    </citation>
    <scope>NUCLEOTIDE SEQUENCE</scope>
    <source>
        <strain evidence="1">BCRC 34297</strain>
    </source>
</reference>
<feature type="non-terminal residue" evidence="1">
    <location>
        <position position="246"/>
    </location>
</feature>
<dbReference type="OrthoDB" id="5517020at2759"/>
<protein>
    <submittedName>
        <fullName evidence="1">Uncharacterized protein</fullName>
    </submittedName>
</protein>
<dbReference type="AlphaFoldDB" id="A0A9W8GQF3"/>
<name>A0A9W8GQF3_9FUNG</name>
<comment type="caution">
    <text evidence="1">The sequence shown here is derived from an EMBL/GenBank/DDBJ whole genome shotgun (WGS) entry which is preliminary data.</text>
</comment>
<dbReference type="Proteomes" id="UP001140011">
    <property type="component" value="Unassembled WGS sequence"/>
</dbReference>
<sequence length="246" mass="28054">MPDPSPIQLLPLHVVKLIVSHVVDSIRLCYDGVKKDSKEYKALLKPLLQVSRNFRAIALPLYCNYFKLNIPILSQDARGVYDLLTSSRGDARITYRYLGHPTHHLAKELEIELDERTIYSGRAVEVLSCVPYDIRSFPLVRKLELVFVDYDKGGDIRVNPLRAEANISAFVERIRQMAPLVGEIRVEPVIQGNEEDLPRPDSHYFGKLVSRLYQLVGRIEYGDAVFSVISLESCLDKLCNIVHIKH</sequence>
<keyword evidence="2" id="KW-1185">Reference proteome</keyword>
<gene>
    <name evidence="1" type="ORF">GGI19_006561</name>
</gene>
<evidence type="ECO:0000313" key="2">
    <source>
        <dbReference type="Proteomes" id="UP001140011"/>
    </source>
</evidence>
<evidence type="ECO:0000313" key="1">
    <source>
        <dbReference type="EMBL" id="KAJ2744825.1"/>
    </source>
</evidence>
<dbReference type="EMBL" id="JANBUH010001510">
    <property type="protein sequence ID" value="KAJ2744825.1"/>
    <property type="molecule type" value="Genomic_DNA"/>
</dbReference>